<gene>
    <name evidence="2" type="ORF">CJN711_LOCUS17350</name>
</gene>
<evidence type="ECO:0000256" key="1">
    <source>
        <dbReference type="SAM" id="MobiDB-lite"/>
    </source>
</evidence>
<name>A0A815EEK6_9BILA</name>
<accession>A0A815EEK6</accession>
<sequence length="20" mass="2084">MLGSTTATARNTTTTQATTR</sequence>
<dbReference type="AlphaFoldDB" id="A0A815EEK6"/>
<dbReference type="EMBL" id="CAJNOV010008070">
    <property type="protein sequence ID" value="CAF1309356.1"/>
    <property type="molecule type" value="Genomic_DNA"/>
</dbReference>
<proteinExistence type="predicted"/>
<feature type="region of interest" description="Disordered" evidence="1">
    <location>
        <begin position="1"/>
        <end position="20"/>
    </location>
</feature>
<feature type="non-terminal residue" evidence="2">
    <location>
        <position position="20"/>
    </location>
</feature>
<evidence type="ECO:0000313" key="3">
    <source>
        <dbReference type="Proteomes" id="UP000663855"/>
    </source>
</evidence>
<organism evidence="2 3">
    <name type="scientific">Rotaria magnacalcarata</name>
    <dbReference type="NCBI Taxonomy" id="392030"/>
    <lineage>
        <taxon>Eukaryota</taxon>
        <taxon>Metazoa</taxon>
        <taxon>Spiralia</taxon>
        <taxon>Gnathifera</taxon>
        <taxon>Rotifera</taxon>
        <taxon>Eurotatoria</taxon>
        <taxon>Bdelloidea</taxon>
        <taxon>Philodinida</taxon>
        <taxon>Philodinidae</taxon>
        <taxon>Rotaria</taxon>
    </lineage>
</organism>
<comment type="caution">
    <text evidence="2">The sequence shown here is derived from an EMBL/GenBank/DDBJ whole genome shotgun (WGS) entry which is preliminary data.</text>
</comment>
<evidence type="ECO:0000313" key="2">
    <source>
        <dbReference type="EMBL" id="CAF1309356.1"/>
    </source>
</evidence>
<dbReference type="Proteomes" id="UP000663855">
    <property type="component" value="Unassembled WGS sequence"/>
</dbReference>
<reference evidence="2" key="1">
    <citation type="submission" date="2021-02" db="EMBL/GenBank/DDBJ databases">
        <authorList>
            <person name="Nowell W R."/>
        </authorList>
    </citation>
    <scope>NUCLEOTIDE SEQUENCE</scope>
</reference>
<protein>
    <submittedName>
        <fullName evidence="2">Uncharacterized protein</fullName>
    </submittedName>
</protein>